<proteinExistence type="predicted"/>
<sequence length="194" mass="21403">MTLDTALNNFAAAFAAGPDNAGTVRYRAPEPIVEPIPLGPIVREYYARMLLGGRPMVAGILILDLINLDDLETIQHEWGWMRDKSGREVIDPTWNHDRIVIAYRHGDAVSVDGGTPGGVVHGHIGSCTCKIANDLASFFQAMAEAMLVEARTYDYEVRDEDCTPLPAFLDDMRAIARRVLGPECEAGFMEFFFG</sequence>
<reference evidence="1 2" key="1">
    <citation type="submission" date="2020-10" db="EMBL/GenBank/DDBJ databases">
        <title>Genome analysis of Massilia species.</title>
        <authorList>
            <person name="Jung D.-H."/>
        </authorList>
    </citation>
    <scope>NUCLEOTIDE SEQUENCE [LARGE SCALE GENOMIC DNA]</scope>
    <source>
        <strain evidence="2">sipir</strain>
    </source>
</reference>
<dbReference type="RefSeq" id="WP_243493544.1">
    <property type="nucleotide sequence ID" value="NZ_CP063361.1"/>
</dbReference>
<name>A0ABY4ACI0_9BURK</name>
<evidence type="ECO:0000313" key="2">
    <source>
        <dbReference type="Proteomes" id="UP000831532"/>
    </source>
</evidence>
<keyword evidence="2" id="KW-1185">Reference proteome</keyword>
<protein>
    <recommendedName>
        <fullName evidence="3">Knr4/Smi1-like domain-containing protein</fullName>
    </recommendedName>
</protein>
<dbReference type="Proteomes" id="UP000831532">
    <property type="component" value="Chromosome"/>
</dbReference>
<organism evidence="1 2">
    <name type="scientific">Massilia violaceinigra</name>
    <dbReference type="NCBI Taxonomy" id="2045208"/>
    <lineage>
        <taxon>Bacteria</taxon>
        <taxon>Pseudomonadati</taxon>
        <taxon>Pseudomonadota</taxon>
        <taxon>Betaproteobacteria</taxon>
        <taxon>Burkholderiales</taxon>
        <taxon>Oxalobacteraceae</taxon>
        <taxon>Telluria group</taxon>
        <taxon>Massilia</taxon>
    </lineage>
</organism>
<gene>
    <name evidence="1" type="ORF">INH39_13165</name>
</gene>
<evidence type="ECO:0000313" key="1">
    <source>
        <dbReference type="EMBL" id="UOD32515.1"/>
    </source>
</evidence>
<evidence type="ECO:0008006" key="3">
    <source>
        <dbReference type="Google" id="ProtNLM"/>
    </source>
</evidence>
<dbReference type="EMBL" id="CP063361">
    <property type="protein sequence ID" value="UOD32515.1"/>
    <property type="molecule type" value="Genomic_DNA"/>
</dbReference>
<accession>A0ABY4ACI0</accession>